<dbReference type="EMBL" id="BGZK01001244">
    <property type="protein sequence ID" value="GBP75328.1"/>
    <property type="molecule type" value="Genomic_DNA"/>
</dbReference>
<reference evidence="1 2" key="1">
    <citation type="journal article" date="2019" name="Commun. Biol.">
        <title>The bagworm genome reveals a unique fibroin gene that provides high tensile strength.</title>
        <authorList>
            <person name="Kono N."/>
            <person name="Nakamura H."/>
            <person name="Ohtoshi R."/>
            <person name="Tomita M."/>
            <person name="Numata K."/>
            <person name="Arakawa K."/>
        </authorList>
    </citation>
    <scope>NUCLEOTIDE SEQUENCE [LARGE SCALE GENOMIC DNA]</scope>
</reference>
<dbReference type="Proteomes" id="UP000299102">
    <property type="component" value="Unassembled WGS sequence"/>
</dbReference>
<keyword evidence="2" id="KW-1185">Reference proteome</keyword>
<organism evidence="1 2">
    <name type="scientific">Eumeta variegata</name>
    <name type="common">Bagworm moth</name>
    <name type="synonym">Eumeta japonica</name>
    <dbReference type="NCBI Taxonomy" id="151549"/>
    <lineage>
        <taxon>Eukaryota</taxon>
        <taxon>Metazoa</taxon>
        <taxon>Ecdysozoa</taxon>
        <taxon>Arthropoda</taxon>
        <taxon>Hexapoda</taxon>
        <taxon>Insecta</taxon>
        <taxon>Pterygota</taxon>
        <taxon>Neoptera</taxon>
        <taxon>Endopterygota</taxon>
        <taxon>Lepidoptera</taxon>
        <taxon>Glossata</taxon>
        <taxon>Ditrysia</taxon>
        <taxon>Tineoidea</taxon>
        <taxon>Psychidae</taxon>
        <taxon>Oiketicinae</taxon>
        <taxon>Eumeta</taxon>
    </lineage>
</organism>
<dbReference type="AlphaFoldDB" id="A0A4C1YGX7"/>
<comment type="caution">
    <text evidence="1">The sequence shown here is derived from an EMBL/GenBank/DDBJ whole genome shotgun (WGS) entry which is preliminary data.</text>
</comment>
<protein>
    <submittedName>
        <fullName evidence="1">Uncharacterized protein</fullName>
    </submittedName>
</protein>
<evidence type="ECO:0000313" key="2">
    <source>
        <dbReference type="Proteomes" id="UP000299102"/>
    </source>
</evidence>
<sequence length="94" mass="10438">MCIKISPNVKRTYAKAWLARADLENLIYLEMASITDNTFTPAYRTIGRKRNVTAKAGVAAPAGRALGQHGGLNFHAAQLEIKRIWKGTPQQRDD</sequence>
<accession>A0A4C1YGX7</accession>
<proteinExistence type="predicted"/>
<gene>
    <name evidence="1" type="ORF">EVAR_38392_1</name>
</gene>
<evidence type="ECO:0000313" key="1">
    <source>
        <dbReference type="EMBL" id="GBP75328.1"/>
    </source>
</evidence>
<name>A0A4C1YGX7_EUMVA</name>